<evidence type="ECO:0000256" key="4">
    <source>
        <dbReference type="ARBA" id="ARBA00010550"/>
    </source>
</evidence>
<comment type="similarity">
    <text evidence="3">In the C-terminal section; belongs to the peptidase M41 family.</text>
</comment>
<evidence type="ECO:0000259" key="15">
    <source>
        <dbReference type="SMART" id="SM00382"/>
    </source>
</evidence>
<dbReference type="AlphaFoldDB" id="A0A6A4HEC9"/>
<evidence type="ECO:0000256" key="8">
    <source>
        <dbReference type="ARBA" id="ARBA00022801"/>
    </source>
</evidence>
<dbReference type="GO" id="GO:0004222">
    <property type="term" value="F:metalloendopeptidase activity"/>
    <property type="evidence" value="ECO:0007669"/>
    <property type="project" value="InterPro"/>
</dbReference>
<feature type="transmembrane region" description="Helical" evidence="14">
    <location>
        <begin position="277"/>
        <end position="299"/>
    </location>
</feature>
<dbReference type="InterPro" id="IPR003959">
    <property type="entry name" value="ATPase_AAA_core"/>
</dbReference>
<dbReference type="GO" id="GO:0004176">
    <property type="term" value="F:ATP-dependent peptidase activity"/>
    <property type="evidence" value="ECO:0007669"/>
    <property type="project" value="InterPro"/>
</dbReference>
<keyword evidence="10" id="KW-0067">ATP-binding</keyword>
<dbReference type="GO" id="GO:0006515">
    <property type="term" value="P:protein quality control for misfolded or incompletely synthesized proteins"/>
    <property type="evidence" value="ECO:0007669"/>
    <property type="project" value="TreeGrafter"/>
</dbReference>
<dbReference type="InterPro" id="IPR027417">
    <property type="entry name" value="P-loop_NTPase"/>
</dbReference>
<dbReference type="Pfam" id="PF00004">
    <property type="entry name" value="AAA"/>
    <property type="match status" value="1"/>
</dbReference>
<dbReference type="GO" id="GO:0046872">
    <property type="term" value="F:metal ion binding"/>
    <property type="evidence" value="ECO:0007669"/>
    <property type="project" value="UniProtKB-KW"/>
</dbReference>
<dbReference type="GO" id="GO:0005743">
    <property type="term" value="C:mitochondrial inner membrane"/>
    <property type="evidence" value="ECO:0007669"/>
    <property type="project" value="TreeGrafter"/>
</dbReference>
<evidence type="ECO:0000313" key="17">
    <source>
        <dbReference type="Proteomes" id="UP000799118"/>
    </source>
</evidence>
<organism evidence="16 17">
    <name type="scientific">Gymnopus androsaceus JB14</name>
    <dbReference type="NCBI Taxonomy" id="1447944"/>
    <lineage>
        <taxon>Eukaryota</taxon>
        <taxon>Fungi</taxon>
        <taxon>Dikarya</taxon>
        <taxon>Basidiomycota</taxon>
        <taxon>Agaricomycotina</taxon>
        <taxon>Agaricomycetes</taxon>
        <taxon>Agaricomycetidae</taxon>
        <taxon>Agaricales</taxon>
        <taxon>Marasmiineae</taxon>
        <taxon>Omphalotaceae</taxon>
        <taxon>Gymnopus</taxon>
    </lineage>
</organism>
<dbReference type="Gene3D" id="3.40.50.300">
    <property type="entry name" value="P-loop containing nucleotide triphosphate hydrolases"/>
    <property type="match status" value="1"/>
</dbReference>
<dbReference type="PANTHER" id="PTHR23076">
    <property type="entry name" value="METALLOPROTEASE M41 FTSH"/>
    <property type="match status" value="1"/>
</dbReference>
<dbReference type="FunFam" id="1.20.58.760:FF:000001">
    <property type="entry name" value="ATP-dependent zinc metalloprotease FtsH"/>
    <property type="match status" value="1"/>
</dbReference>
<feature type="region of interest" description="Disordered" evidence="13">
    <location>
        <begin position="167"/>
        <end position="202"/>
    </location>
</feature>
<evidence type="ECO:0000256" key="14">
    <source>
        <dbReference type="SAM" id="Phobius"/>
    </source>
</evidence>
<dbReference type="OrthoDB" id="1413014at2759"/>
<evidence type="ECO:0000256" key="7">
    <source>
        <dbReference type="ARBA" id="ARBA00022741"/>
    </source>
</evidence>
<evidence type="ECO:0000256" key="5">
    <source>
        <dbReference type="ARBA" id="ARBA00022670"/>
    </source>
</evidence>
<keyword evidence="17" id="KW-1185">Reference proteome</keyword>
<evidence type="ECO:0000256" key="10">
    <source>
        <dbReference type="ARBA" id="ARBA00022840"/>
    </source>
</evidence>
<gene>
    <name evidence="16" type="ORF">BT96DRAFT_997086</name>
</gene>
<dbReference type="Gene3D" id="1.10.8.60">
    <property type="match status" value="1"/>
</dbReference>
<dbReference type="InterPro" id="IPR037219">
    <property type="entry name" value="Peptidase_M41-like"/>
</dbReference>
<protein>
    <submittedName>
        <fullName evidence="16">ATP-dependent peptidase</fullName>
    </submittedName>
</protein>
<dbReference type="Proteomes" id="UP000799118">
    <property type="component" value="Unassembled WGS sequence"/>
</dbReference>
<dbReference type="GO" id="GO:0007005">
    <property type="term" value="P:mitochondrion organization"/>
    <property type="evidence" value="ECO:0007669"/>
    <property type="project" value="TreeGrafter"/>
</dbReference>
<dbReference type="InterPro" id="IPR005936">
    <property type="entry name" value="FtsH"/>
</dbReference>
<feature type="compositionally biased region" description="Polar residues" evidence="13">
    <location>
        <begin position="173"/>
        <end position="187"/>
    </location>
</feature>
<sequence>MLAALFCNSIRASARSSLFLRPKSVQVQTWRALSTTSLLQAQLRSLRPVPSRTPLTRTLSLGNIFSRKTPLPSPTVVANITRLEAEANVYPHDASKQIVLFTALLDTKLKSSYELIINRWEKMCEFDPSSPLLHSAEAFRAYISCLVHTGQQSSVSAAVRRRESLLAAHPLPESSTPLTSEPAQGTSILEEEPATSATAEKAATATAAATKASSSSQDIAQTVLSGTNDPIQQRSSKDTTLLTAPLSLASGAGAAAASGTPIEVTIVERKGSWIPRIVRFVITVAVASFFFLVILSVMFENSGLMKNVPRQSQFEPTEGQIVKFSDVHGVDEVKDELEDIVSFLRDPTMFASLGGKLPKGVLLTGAPGTGKTMLARAVAGEAGVPFFFASGSDFEEMFVGVGAKRVRELFEAARKKQPAIIFIDEIDAVGGKRSSRHQQYLKQTLNQLLTEMDGFKQSEGVIVIAATNVPETLDPALVRPGRFDRHIAVPLPDIRGRVQILQHHMKNVTTSTDVEPMKLARGTAGFSGADLQNMAAVRAAKEKASEVNLNHFEWAKDRIIMGTERKSAFIDAKAKLATAYHEGGHALVALWTEGAIPLHKVTCIPRGHALGYTSFLPENDRFSVSYKEYLASIDVSMGGRVAEELIYGTDAITSGASSDIRSASRTARHMVKEWGFSKLGPIFYDDSPDLSPRRKDEIEEEVTKIVKTSEARVTALLKSHLDELHLLAQALVEHETLDKDEVNRVIKGERISNISEVLKDELAPKGKDS</sequence>
<reference evidence="16" key="1">
    <citation type="journal article" date="2019" name="Environ. Microbiol.">
        <title>Fungal ecological strategies reflected in gene transcription - a case study of two litter decomposers.</title>
        <authorList>
            <person name="Barbi F."/>
            <person name="Kohler A."/>
            <person name="Barry K."/>
            <person name="Baskaran P."/>
            <person name="Daum C."/>
            <person name="Fauchery L."/>
            <person name="Ihrmark K."/>
            <person name="Kuo A."/>
            <person name="LaButti K."/>
            <person name="Lipzen A."/>
            <person name="Morin E."/>
            <person name="Grigoriev I.V."/>
            <person name="Henrissat B."/>
            <person name="Lindahl B."/>
            <person name="Martin F."/>
        </authorList>
    </citation>
    <scope>NUCLEOTIDE SEQUENCE</scope>
    <source>
        <strain evidence="16">JB14</strain>
    </source>
</reference>
<keyword evidence="14" id="KW-1133">Transmembrane helix</keyword>
<name>A0A6A4HEC9_9AGAR</name>
<dbReference type="EMBL" id="ML769520">
    <property type="protein sequence ID" value="KAE9396043.1"/>
    <property type="molecule type" value="Genomic_DNA"/>
</dbReference>
<keyword evidence="11" id="KW-0482">Metalloprotease</keyword>
<comment type="cofactor">
    <cofactor evidence="1">
        <name>Zn(2+)</name>
        <dbReference type="ChEBI" id="CHEBI:29105"/>
    </cofactor>
</comment>
<evidence type="ECO:0000256" key="11">
    <source>
        <dbReference type="ARBA" id="ARBA00023049"/>
    </source>
</evidence>
<accession>A0A6A4HEC9</accession>
<evidence type="ECO:0000256" key="12">
    <source>
        <dbReference type="ARBA" id="ARBA00023136"/>
    </source>
</evidence>
<keyword evidence="5" id="KW-0645">Protease</keyword>
<dbReference type="InterPro" id="IPR003593">
    <property type="entry name" value="AAA+_ATPase"/>
</dbReference>
<feature type="domain" description="AAA+ ATPase" evidence="15">
    <location>
        <begin position="357"/>
        <end position="493"/>
    </location>
</feature>
<dbReference type="SMART" id="SM00382">
    <property type="entry name" value="AAA"/>
    <property type="match status" value="1"/>
</dbReference>
<evidence type="ECO:0000256" key="13">
    <source>
        <dbReference type="SAM" id="MobiDB-lite"/>
    </source>
</evidence>
<dbReference type="InterPro" id="IPR003960">
    <property type="entry name" value="ATPase_AAA_CS"/>
</dbReference>
<comment type="similarity">
    <text evidence="4">In the N-terminal section; belongs to the AAA ATPase family.</text>
</comment>
<keyword evidence="6" id="KW-0479">Metal-binding</keyword>
<comment type="subcellular location">
    <subcellularLocation>
        <location evidence="2">Membrane</location>
    </subcellularLocation>
</comment>
<evidence type="ECO:0000256" key="6">
    <source>
        <dbReference type="ARBA" id="ARBA00022723"/>
    </source>
</evidence>
<dbReference type="GO" id="GO:0005524">
    <property type="term" value="F:ATP binding"/>
    <property type="evidence" value="ECO:0007669"/>
    <property type="project" value="UniProtKB-KW"/>
</dbReference>
<keyword evidence="7" id="KW-0547">Nucleotide-binding</keyword>
<keyword evidence="8" id="KW-0378">Hydrolase</keyword>
<dbReference type="GO" id="GO:0016887">
    <property type="term" value="F:ATP hydrolysis activity"/>
    <property type="evidence" value="ECO:0007669"/>
    <property type="project" value="InterPro"/>
</dbReference>
<proteinExistence type="inferred from homology"/>
<dbReference type="FunFam" id="1.10.8.60:FF:000001">
    <property type="entry name" value="ATP-dependent zinc metalloprotease FtsH"/>
    <property type="match status" value="1"/>
</dbReference>
<dbReference type="PANTHER" id="PTHR23076:SF97">
    <property type="entry name" value="ATP-DEPENDENT ZINC METALLOPROTEASE YME1L1"/>
    <property type="match status" value="1"/>
</dbReference>
<evidence type="ECO:0000256" key="2">
    <source>
        <dbReference type="ARBA" id="ARBA00004370"/>
    </source>
</evidence>
<dbReference type="PROSITE" id="PS00674">
    <property type="entry name" value="AAA"/>
    <property type="match status" value="1"/>
</dbReference>
<keyword evidence="12 14" id="KW-0472">Membrane</keyword>
<evidence type="ECO:0000256" key="9">
    <source>
        <dbReference type="ARBA" id="ARBA00022833"/>
    </source>
</evidence>
<evidence type="ECO:0000256" key="1">
    <source>
        <dbReference type="ARBA" id="ARBA00001947"/>
    </source>
</evidence>
<keyword evidence="14" id="KW-0812">Transmembrane</keyword>
<dbReference type="CDD" id="cd19501">
    <property type="entry name" value="RecA-like_FtsH"/>
    <property type="match status" value="1"/>
</dbReference>
<dbReference type="FunFam" id="3.40.50.300:FF:000175">
    <property type="entry name" value="ATP-dependent zinc metalloprotease FTSH 4"/>
    <property type="match status" value="1"/>
</dbReference>
<dbReference type="HAMAP" id="MF_01458">
    <property type="entry name" value="FtsH"/>
    <property type="match status" value="1"/>
</dbReference>
<keyword evidence="9" id="KW-0862">Zinc</keyword>
<dbReference type="SUPFAM" id="SSF52540">
    <property type="entry name" value="P-loop containing nucleoside triphosphate hydrolases"/>
    <property type="match status" value="1"/>
</dbReference>
<dbReference type="SUPFAM" id="SSF140990">
    <property type="entry name" value="FtsH protease domain-like"/>
    <property type="match status" value="1"/>
</dbReference>
<dbReference type="Pfam" id="PF01434">
    <property type="entry name" value="Peptidase_M41"/>
    <property type="match status" value="1"/>
</dbReference>
<evidence type="ECO:0000256" key="3">
    <source>
        <dbReference type="ARBA" id="ARBA00010044"/>
    </source>
</evidence>
<dbReference type="Gene3D" id="1.20.58.760">
    <property type="entry name" value="Peptidase M41"/>
    <property type="match status" value="1"/>
</dbReference>
<evidence type="ECO:0000313" key="16">
    <source>
        <dbReference type="EMBL" id="KAE9396043.1"/>
    </source>
</evidence>
<dbReference type="InterPro" id="IPR000642">
    <property type="entry name" value="Peptidase_M41"/>
</dbReference>